<keyword evidence="2" id="KW-1185">Reference proteome</keyword>
<dbReference type="Proteomes" id="UP000320811">
    <property type="component" value="Unassembled WGS sequence"/>
</dbReference>
<evidence type="ECO:0000313" key="2">
    <source>
        <dbReference type="Proteomes" id="UP000320811"/>
    </source>
</evidence>
<protein>
    <submittedName>
        <fullName evidence="1">Uncharacterized protein</fullName>
    </submittedName>
</protein>
<accession>A0A561P6B6</accession>
<name>A0A561P6B6_9BACT</name>
<dbReference type="EMBL" id="VIWO01000012">
    <property type="protein sequence ID" value="TWF33655.1"/>
    <property type="molecule type" value="Genomic_DNA"/>
</dbReference>
<sequence>MSLLLNVPPTEKAYAMSLGVLWDQVAQTCYLPEGQYDRLTAVEQWIPEKHPAIILPSEITTVHAVASCPKCQRDNRVIALAGNYFFEKDVNDRDEAVWLAQDFFTLFQQVSALSDNLRVFLEEHYPHFKQSWSDTAEGHFWYNHCEHCQHIQDDWFLFEEAGSIFHPVEKEAAGKLRLRHFTLKYAPIIDAVYSLGDQLRLINEFAERTPAVE</sequence>
<reference evidence="1 2" key="1">
    <citation type="submission" date="2019-06" db="EMBL/GenBank/DDBJ databases">
        <title>Sorghum-associated microbial communities from plants grown in Nebraska, USA.</title>
        <authorList>
            <person name="Schachtman D."/>
        </authorList>
    </citation>
    <scope>NUCLEOTIDE SEQUENCE [LARGE SCALE GENOMIC DNA]</scope>
    <source>
        <strain evidence="1 2">1209</strain>
    </source>
</reference>
<organism evidence="1 2">
    <name type="scientific">Chitinophaga polysaccharea</name>
    <dbReference type="NCBI Taxonomy" id="1293035"/>
    <lineage>
        <taxon>Bacteria</taxon>
        <taxon>Pseudomonadati</taxon>
        <taxon>Bacteroidota</taxon>
        <taxon>Chitinophagia</taxon>
        <taxon>Chitinophagales</taxon>
        <taxon>Chitinophagaceae</taxon>
        <taxon>Chitinophaga</taxon>
    </lineage>
</organism>
<proteinExistence type="predicted"/>
<comment type="caution">
    <text evidence="1">The sequence shown here is derived from an EMBL/GenBank/DDBJ whole genome shotgun (WGS) entry which is preliminary data.</text>
</comment>
<dbReference type="OrthoDB" id="9792687at2"/>
<evidence type="ECO:0000313" key="1">
    <source>
        <dbReference type="EMBL" id="TWF33655.1"/>
    </source>
</evidence>
<dbReference type="RefSeq" id="WP_145674286.1">
    <property type="nucleotide sequence ID" value="NZ_VIWO01000012.1"/>
</dbReference>
<dbReference type="AlphaFoldDB" id="A0A561P6B6"/>
<gene>
    <name evidence="1" type="ORF">FHW36_11296</name>
</gene>